<dbReference type="Proteomes" id="UP000218334">
    <property type="component" value="Unassembled WGS sequence"/>
</dbReference>
<feature type="region of interest" description="Disordered" evidence="1">
    <location>
        <begin position="42"/>
        <end position="86"/>
    </location>
</feature>
<evidence type="ECO:0000256" key="1">
    <source>
        <dbReference type="SAM" id="MobiDB-lite"/>
    </source>
</evidence>
<gene>
    <name evidence="2" type="ORF">ARMSODRAFT_1016762</name>
</gene>
<proteinExistence type="predicted"/>
<dbReference type="AlphaFoldDB" id="A0A2H3BS44"/>
<accession>A0A2H3BS44</accession>
<sequence>MPFSRLRIMTTTTTTTTQPSISASEMIGAMQVTLWPLRESRVDGSLEPSPLSLGPVQETLKGPSQSPARAQAKVAEPTGHGTESLSKDHIRAIPGPRMGIKSRPLTSKGTGETGNSAFAVQAQPDTLLASGPSMRSATCSSILIQKELDEDDEEAIARPVITKTATKEDSVSAQTVKKGNSVTMVEVPDEEDDTAFHQWTAHQKEASPFIEGSKMMTPVLTRGWCKPFEVDWMLRAVCEA</sequence>
<keyword evidence="3" id="KW-1185">Reference proteome</keyword>
<reference evidence="3" key="1">
    <citation type="journal article" date="2017" name="Nat. Ecol. Evol.">
        <title>Genome expansion and lineage-specific genetic innovations in the forest pathogenic fungi Armillaria.</title>
        <authorList>
            <person name="Sipos G."/>
            <person name="Prasanna A.N."/>
            <person name="Walter M.C."/>
            <person name="O'Connor E."/>
            <person name="Balint B."/>
            <person name="Krizsan K."/>
            <person name="Kiss B."/>
            <person name="Hess J."/>
            <person name="Varga T."/>
            <person name="Slot J."/>
            <person name="Riley R."/>
            <person name="Boka B."/>
            <person name="Rigling D."/>
            <person name="Barry K."/>
            <person name="Lee J."/>
            <person name="Mihaltcheva S."/>
            <person name="LaButti K."/>
            <person name="Lipzen A."/>
            <person name="Waldron R."/>
            <person name="Moloney N.M."/>
            <person name="Sperisen C."/>
            <person name="Kredics L."/>
            <person name="Vagvoelgyi C."/>
            <person name="Patrignani A."/>
            <person name="Fitzpatrick D."/>
            <person name="Nagy I."/>
            <person name="Doyle S."/>
            <person name="Anderson J.B."/>
            <person name="Grigoriev I.V."/>
            <person name="Gueldener U."/>
            <person name="Muensterkoetter M."/>
            <person name="Nagy L.G."/>
        </authorList>
    </citation>
    <scope>NUCLEOTIDE SEQUENCE [LARGE SCALE GENOMIC DNA]</scope>
    <source>
        <strain evidence="3">28-4</strain>
    </source>
</reference>
<dbReference type="EMBL" id="KZ293423">
    <property type="protein sequence ID" value="PBK71774.1"/>
    <property type="molecule type" value="Genomic_DNA"/>
</dbReference>
<organism evidence="2 3">
    <name type="scientific">Armillaria solidipes</name>
    <dbReference type="NCBI Taxonomy" id="1076256"/>
    <lineage>
        <taxon>Eukaryota</taxon>
        <taxon>Fungi</taxon>
        <taxon>Dikarya</taxon>
        <taxon>Basidiomycota</taxon>
        <taxon>Agaricomycotina</taxon>
        <taxon>Agaricomycetes</taxon>
        <taxon>Agaricomycetidae</taxon>
        <taxon>Agaricales</taxon>
        <taxon>Marasmiineae</taxon>
        <taxon>Physalacriaceae</taxon>
        <taxon>Armillaria</taxon>
    </lineage>
</organism>
<protein>
    <submittedName>
        <fullName evidence="2">Uncharacterized protein</fullName>
    </submittedName>
</protein>
<evidence type="ECO:0000313" key="3">
    <source>
        <dbReference type="Proteomes" id="UP000218334"/>
    </source>
</evidence>
<evidence type="ECO:0000313" key="2">
    <source>
        <dbReference type="EMBL" id="PBK71774.1"/>
    </source>
</evidence>
<name>A0A2H3BS44_9AGAR</name>